<comment type="caution">
    <text evidence="3">The sequence shown here is derived from an EMBL/GenBank/DDBJ whole genome shotgun (WGS) entry which is preliminary data.</text>
</comment>
<feature type="compositionally biased region" description="Low complexity" evidence="1">
    <location>
        <begin position="37"/>
        <end position="55"/>
    </location>
</feature>
<keyword evidence="4" id="KW-1185">Reference proteome</keyword>
<proteinExistence type="predicted"/>
<protein>
    <recommendedName>
        <fullName evidence="5">Lipoprotein</fullName>
    </recommendedName>
</protein>
<accession>A0ABT4ATT5</accession>
<organism evidence="3 4">
    <name type="scientific">Paractinoplanes pyxinae</name>
    <dbReference type="NCBI Taxonomy" id="2997416"/>
    <lineage>
        <taxon>Bacteria</taxon>
        <taxon>Bacillati</taxon>
        <taxon>Actinomycetota</taxon>
        <taxon>Actinomycetes</taxon>
        <taxon>Micromonosporales</taxon>
        <taxon>Micromonosporaceae</taxon>
        <taxon>Paractinoplanes</taxon>
    </lineage>
</organism>
<dbReference type="Proteomes" id="UP001151002">
    <property type="component" value="Unassembled WGS sequence"/>
</dbReference>
<sequence>MIRMRVVPAVLIGVSLMAALTACGGDETTAASAPAATTAAAPAPTTAAADPAASAADDKKLCAEAEKAGKEMKAELIKTLQAAEGEPDAAAMGKVLVGLADDLNQAAASSDSKVGQALKAFAAASDEAGKAANPETAADNPAYEQAGKDVRAACKEVGVAVNY</sequence>
<evidence type="ECO:0000256" key="1">
    <source>
        <dbReference type="SAM" id="MobiDB-lite"/>
    </source>
</evidence>
<feature type="chain" id="PRO_5045996800" description="Lipoprotein" evidence="2">
    <location>
        <begin position="25"/>
        <end position="163"/>
    </location>
</feature>
<feature type="region of interest" description="Disordered" evidence="1">
    <location>
        <begin position="124"/>
        <end position="144"/>
    </location>
</feature>
<evidence type="ECO:0008006" key="5">
    <source>
        <dbReference type="Google" id="ProtNLM"/>
    </source>
</evidence>
<gene>
    <name evidence="3" type="ORF">OWR29_04415</name>
</gene>
<evidence type="ECO:0000313" key="3">
    <source>
        <dbReference type="EMBL" id="MCY1137232.1"/>
    </source>
</evidence>
<dbReference type="EMBL" id="JAPNTZ010000001">
    <property type="protein sequence ID" value="MCY1137232.1"/>
    <property type="molecule type" value="Genomic_DNA"/>
</dbReference>
<feature type="region of interest" description="Disordered" evidence="1">
    <location>
        <begin position="37"/>
        <end position="56"/>
    </location>
</feature>
<dbReference type="RefSeq" id="WP_267561088.1">
    <property type="nucleotide sequence ID" value="NZ_JAPNTZ010000001.1"/>
</dbReference>
<feature type="signal peptide" evidence="2">
    <location>
        <begin position="1"/>
        <end position="24"/>
    </location>
</feature>
<dbReference type="PROSITE" id="PS51257">
    <property type="entry name" value="PROKAR_LIPOPROTEIN"/>
    <property type="match status" value="1"/>
</dbReference>
<keyword evidence="2" id="KW-0732">Signal</keyword>
<reference evidence="3" key="1">
    <citation type="submission" date="2022-11" db="EMBL/GenBank/DDBJ databases">
        <authorList>
            <person name="Somphong A."/>
            <person name="Phongsopitanun W."/>
        </authorList>
    </citation>
    <scope>NUCLEOTIDE SEQUENCE</scope>
    <source>
        <strain evidence="3">Pm04-4</strain>
    </source>
</reference>
<evidence type="ECO:0000256" key="2">
    <source>
        <dbReference type="SAM" id="SignalP"/>
    </source>
</evidence>
<evidence type="ECO:0000313" key="4">
    <source>
        <dbReference type="Proteomes" id="UP001151002"/>
    </source>
</evidence>
<name>A0ABT4ATT5_9ACTN</name>